<dbReference type="InParanoid" id="D8Q7S9"/>
<dbReference type="PRINTS" id="PR00080">
    <property type="entry name" value="SDRFAMILY"/>
</dbReference>
<dbReference type="RefSeq" id="XP_003031379.1">
    <property type="nucleotide sequence ID" value="XM_003031333.1"/>
</dbReference>
<dbReference type="PANTHER" id="PTHR44169">
    <property type="entry name" value="NADPH-DEPENDENT 1-ACYLDIHYDROXYACETONE PHOSPHATE REDUCTASE"/>
    <property type="match status" value="1"/>
</dbReference>
<keyword evidence="2" id="KW-0521">NADP</keyword>
<evidence type="ECO:0000256" key="3">
    <source>
        <dbReference type="ARBA" id="ARBA00023002"/>
    </source>
</evidence>
<dbReference type="PRINTS" id="PR00081">
    <property type="entry name" value="GDHRDH"/>
</dbReference>
<protein>
    <submittedName>
        <fullName evidence="5">Uncharacterized protein</fullName>
    </submittedName>
</protein>
<dbReference type="FunFam" id="3.40.50.720:FF:000261">
    <property type="entry name" value="NADPH-dependent 1-acyldihydroxyacetone phosphate reductase"/>
    <property type="match status" value="1"/>
</dbReference>
<evidence type="ECO:0000256" key="2">
    <source>
        <dbReference type="ARBA" id="ARBA00022857"/>
    </source>
</evidence>
<keyword evidence="3" id="KW-0560">Oxidoreductase</keyword>
<organism evidence="6">
    <name type="scientific">Schizophyllum commune (strain H4-8 / FGSC 9210)</name>
    <name type="common">Split gill fungus</name>
    <dbReference type="NCBI Taxonomy" id="578458"/>
    <lineage>
        <taxon>Eukaryota</taxon>
        <taxon>Fungi</taxon>
        <taxon>Dikarya</taxon>
        <taxon>Basidiomycota</taxon>
        <taxon>Agaricomycotina</taxon>
        <taxon>Agaricomycetes</taxon>
        <taxon>Agaricomycetidae</taxon>
        <taxon>Agaricales</taxon>
        <taxon>Schizophyllaceae</taxon>
        <taxon>Schizophyllum</taxon>
    </lineage>
</organism>
<dbReference type="OMA" id="WISYYLP"/>
<evidence type="ECO:0000256" key="1">
    <source>
        <dbReference type="ARBA" id="ARBA00006484"/>
    </source>
</evidence>
<dbReference type="InterPro" id="IPR036291">
    <property type="entry name" value="NAD(P)-bd_dom_sf"/>
</dbReference>
<dbReference type="GO" id="GO:0005783">
    <property type="term" value="C:endoplasmic reticulum"/>
    <property type="evidence" value="ECO:0007669"/>
    <property type="project" value="TreeGrafter"/>
</dbReference>
<reference evidence="5 6" key="1">
    <citation type="journal article" date="2010" name="Nat. Biotechnol.">
        <title>Genome sequence of the model mushroom Schizophyllum commune.</title>
        <authorList>
            <person name="Ohm R.A."/>
            <person name="de Jong J.F."/>
            <person name="Lugones L.G."/>
            <person name="Aerts A."/>
            <person name="Kothe E."/>
            <person name="Stajich J.E."/>
            <person name="de Vries R.P."/>
            <person name="Record E."/>
            <person name="Levasseur A."/>
            <person name="Baker S.E."/>
            <person name="Bartholomew K.A."/>
            <person name="Coutinho P.M."/>
            <person name="Erdmann S."/>
            <person name="Fowler T.J."/>
            <person name="Gathman A.C."/>
            <person name="Lombard V."/>
            <person name="Henrissat B."/>
            <person name="Knabe N."/>
            <person name="Kuees U."/>
            <person name="Lilly W.W."/>
            <person name="Lindquist E."/>
            <person name="Lucas S."/>
            <person name="Magnuson J.K."/>
            <person name="Piumi F."/>
            <person name="Raudaskoski M."/>
            <person name="Salamov A."/>
            <person name="Schmutz J."/>
            <person name="Schwarze F.W.M.R."/>
            <person name="vanKuyk P.A."/>
            <person name="Horton J.S."/>
            <person name="Grigoriev I.V."/>
            <person name="Woesten H.A.B."/>
        </authorList>
    </citation>
    <scope>NUCLEOTIDE SEQUENCE [LARGE SCALE GENOMIC DNA]</scope>
    <source>
        <strain evidence="6">H4-8 / FGSC 9210</strain>
    </source>
</reference>
<dbReference type="GeneID" id="9586726"/>
<dbReference type="PANTHER" id="PTHR44169:SF6">
    <property type="entry name" value="NADPH-DEPENDENT 1-ACYLDIHYDROXYACETONE PHOSPHATE REDUCTASE"/>
    <property type="match status" value="1"/>
</dbReference>
<dbReference type="FunCoup" id="D8Q7S9">
    <property type="interactions" value="115"/>
</dbReference>
<keyword evidence="6" id="KW-1185">Reference proteome</keyword>
<dbReference type="VEuPathDB" id="FungiDB:SCHCODRAFT_02628892"/>
<dbReference type="InterPro" id="IPR020904">
    <property type="entry name" value="Sc_DH/Rdtase_CS"/>
</dbReference>
<dbReference type="CDD" id="cd05374">
    <property type="entry name" value="17beta-HSD-like_SDR_c"/>
    <property type="match status" value="1"/>
</dbReference>
<gene>
    <name evidence="5" type="ORF">SCHCODRAFT_68532</name>
</gene>
<name>D8Q7S9_SCHCM</name>
<dbReference type="GO" id="GO:0000140">
    <property type="term" value="F:acylglycerone-phosphate reductase (NADP+) activity"/>
    <property type="evidence" value="ECO:0007669"/>
    <property type="project" value="TreeGrafter"/>
</dbReference>
<dbReference type="InterPro" id="IPR002347">
    <property type="entry name" value="SDR_fam"/>
</dbReference>
<dbReference type="GO" id="GO:0006654">
    <property type="term" value="P:phosphatidic acid biosynthetic process"/>
    <property type="evidence" value="ECO:0007669"/>
    <property type="project" value="TreeGrafter"/>
</dbReference>
<dbReference type="Pfam" id="PF00106">
    <property type="entry name" value="adh_short"/>
    <property type="match status" value="1"/>
</dbReference>
<evidence type="ECO:0000313" key="6">
    <source>
        <dbReference type="Proteomes" id="UP000007431"/>
    </source>
</evidence>
<comment type="similarity">
    <text evidence="1 4">Belongs to the short-chain dehydrogenases/reductases (SDR) family.</text>
</comment>
<sequence length="292" mass="31478">MSSSDSKKIALITGCSSGIGAALAREFLTQGFHVIATARRPEVLSDLAALGATTIALDVARDESVERAKEEVEAITGGKLDILVNNAGMSEGHSPAADLDLANVQAMFNTNVFGAMRMVKAFVPLLVASGGDARIANLGSVSGVIPYPFACVYASTKAALHSYNDTIRVELAPLGIKVINLCTGGVQSNITRQAPPRPLPETSFYKPLEEHILKIRRSTVESEALPAAEYAKLVVREITKPKPRPWFWAGSSSFKVWFVSTFLPRWFMDVTWTKRFNLVALVASTAAQKKIA</sequence>
<dbReference type="SUPFAM" id="SSF51735">
    <property type="entry name" value="NAD(P)-binding Rossmann-fold domains"/>
    <property type="match status" value="1"/>
</dbReference>
<accession>D8Q7S9</accession>
<dbReference type="eggNOG" id="KOG1209">
    <property type="taxonomic scope" value="Eukaryota"/>
</dbReference>
<dbReference type="Proteomes" id="UP000007431">
    <property type="component" value="Unassembled WGS sequence"/>
</dbReference>
<proteinExistence type="inferred from homology"/>
<dbReference type="HOGENOM" id="CLU_010194_2_9_1"/>
<dbReference type="GO" id="GO:0019433">
    <property type="term" value="P:triglyceride catabolic process"/>
    <property type="evidence" value="ECO:0007669"/>
    <property type="project" value="TreeGrafter"/>
</dbReference>
<evidence type="ECO:0000256" key="4">
    <source>
        <dbReference type="RuleBase" id="RU000363"/>
    </source>
</evidence>
<dbReference type="EMBL" id="GL377307">
    <property type="protein sequence ID" value="EFI96476.1"/>
    <property type="molecule type" value="Genomic_DNA"/>
</dbReference>
<dbReference type="OrthoDB" id="2102561at2759"/>
<dbReference type="PROSITE" id="PS00061">
    <property type="entry name" value="ADH_SHORT"/>
    <property type="match status" value="1"/>
</dbReference>
<dbReference type="KEGG" id="scm:SCHCO_02628892"/>
<dbReference type="AlphaFoldDB" id="D8Q7S9"/>
<dbReference type="GO" id="GO:0004806">
    <property type="term" value="F:triacylglycerol lipase activity"/>
    <property type="evidence" value="ECO:0007669"/>
    <property type="project" value="TreeGrafter"/>
</dbReference>
<dbReference type="Gene3D" id="3.40.50.720">
    <property type="entry name" value="NAD(P)-binding Rossmann-like Domain"/>
    <property type="match status" value="1"/>
</dbReference>
<evidence type="ECO:0000313" key="5">
    <source>
        <dbReference type="EMBL" id="EFI96476.1"/>
    </source>
</evidence>
<dbReference type="STRING" id="578458.D8Q7S9"/>
<dbReference type="GO" id="GO:0005811">
    <property type="term" value="C:lipid droplet"/>
    <property type="evidence" value="ECO:0007669"/>
    <property type="project" value="TreeGrafter"/>
</dbReference>